<dbReference type="Gene3D" id="3.10.450.50">
    <property type="match status" value="1"/>
</dbReference>
<accession>A0A5F2EQG6</accession>
<dbReference type="OrthoDB" id="7479079at2"/>
<dbReference type="InterPro" id="IPR037401">
    <property type="entry name" value="SnoaL-like"/>
</dbReference>
<dbReference type="KEGG" id="aez:C3E78_02940"/>
<reference evidence="2" key="1">
    <citation type="submission" date="2018-01" db="EMBL/GenBank/DDBJ databases">
        <authorList>
            <person name="Li J."/>
        </authorList>
    </citation>
    <scope>NUCLEOTIDE SEQUENCE [LARGE SCALE GENOMIC DNA]</scope>
    <source>
        <strain evidence="2">592</strain>
    </source>
</reference>
<dbReference type="InterPro" id="IPR032710">
    <property type="entry name" value="NTF2-like_dom_sf"/>
</dbReference>
<keyword evidence="2" id="KW-1185">Reference proteome</keyword>
<dbReference type="EMBL" id="CP026952">
    <property type="protein sequence ID" value="AWB91260.1"/>
    <property type="molecule type" value="Genomic_DNA"/>
</dbReference>
<dbReference type="RefSeq" id="WP_108576906.1">
    <property type="nucleotide sequence ID" value="NZ_CP026952.1"/>
</dbReference>
<proteinExistence type="predicted"/>
<protein>
    <submittedName>
        <fullName evidence="1">Uncharacterized protein</fullName>
    </submittedName>
</protein>
<dbReference type="AlphaFoldDB" id="A0A2S0WJ47"/>
<name>A0A2S0WJ47_9ACTN</name>
<sequence length="264" mass="29259">MTDLSPFAELLRIYAYGYTASHDFTVCDRIMVEDYVLHMNTFSLRGRDEQYKPATAKQYRQYPGLGFTVHGFISNGERAALHFTEHGRSVLSGTSASWQGVSMYRWDHERLTECRVEQDYFSRAAQQHDGVPLPVSAPALDPFMAPDEPASPHIEDVVRAWLESSRWLDDPEITRDDATPGAPLARFDAPTSRVIDLFSASDQAAFHVSVSGAYAGGLGDAHDGLRGVDGELYATGLVRVVDGRITGHVVTDRYTYLRRLAAAA</sequence>
<dbReference type="SUPFAM" id="SSF54427">
    <property type="entry name" value="NTF2-like"/>
    <property type="match status" value="1"/>
</dbReference>
<organism evidence="1 2">
    <name type="scientific">Aeromicrobium chenweiae</name>
    <dbReference type="NCBI Taxonomy" id="2079793"/>
    <lineage>
        <taxon>Bacteria</taxon>
        <taxon>Bacillati</taxon>
        <taxon>Actinomycetota</taxon>
        <taxon>Actinomycetes</taxon>
        <taxon>Propionibacteriales</taxon>
        <taxon>Nocardioidaceae</taxon>
        <taxon>Aeromicrobium</taxon>
    </lineage>
</organism>
<gene>
    <name evidence="1" type="ORF">C3E78_02940</name>
</gene>
<evidence type="ECO:0000313" key="2">
    <source>
        <dbReference type="Proteomes" id="UP000244384"/>
    </source>
</evidence>
<dbReference type="Proteomes" id="UP000244384">
    <property type="component" value="Chromosome"/>
</dbReference>
<dbReference type="Pfam" id="PF12680">
    <property type="entry name" value="SnoaL_2"/>
    <property type="match status" value="1"/>
</dbReference>
<accession>A0A2S0WJ47</accession>
<evidence type="ECO:0000313" key="1">
    <source>
        <dbReference type="EMBL" id="AWB91260.1"/>
    </source>
</evidence>